<comment type="cofactor">
    <cofactor evidence="1">
        <name>Cu cation</name>
        <dbReference type="ChEBI" id="CHEBI:23378"/>
    </cofactor>
    <text evidence="1">Contains 1 topaquinone per subunit.</text>
</comment>
<dbReference type="GO" id="GO:0009308">
    <property type="term" value="P:amine metabolic process"/>
    <property type="evidence" value="ECO:0007669"/>
    <property type="project" value="UniProtKB-UniRule"/>
</dbReference>
<evidence type="ECO:0000313" key="4">
    <source>
        <dbReference type="Proteomes" id="UP000694393"/>
    </source>
</evidence>
<reference evidence="3" key="1">
    <citation type="submission" date="2025-08" db="UniProtKB">
        <authorList>
            <consortium name="Ensembl"/>
        </authorList>
    </citation>
    <scope>IDENTIFICATION</scope>
</reference>
<protein>
    <recommendedName>
        <fullName evidence="1">Amine oxidase</fullName>
        <ecNumber evidence="1">1.4.3.-</ecNumber>
    </recommendedName>
</protein>
<dbReference type="SUPFAM" id="SSF49998">
    <property type="entry name" value="Amine oxidase catalytic domain"/>
    <property type="match status" value="1"/>
</dbReference>
<dbReference type="GO" id="GO:0008131">
    <property type="term" value="F:primary methylamine oxidase activity"/>
    <property type="evidence" value="ECO:0007669"/>
    <property type="project" value="InterPro"/>
</dbReference>
<evidence type="ECO:0000256" key="1">
    <source>
        <dbReference type="RuleBase" id="RU000672"/>
    </source>
</evidence>
<proteinExistence type="inferred from homology"/>
<dbReference type="GO" id="GO:0048038">
    <property type="term" value="F:quinone binding"/>
    <property type="evidence" value="ECO:0007669"/>
    <property type="project" value="InterPro"/>
</dbReference>
<dbReference type="AlphaFoldDB" id="A0A8C8RBS8"/>
<keyword evidence="4" id="KW-1185">Reference proteome</keyword>
<keyword evidence="1" id="KW-0186">Copper</keyword>
<accession>A0A8C8RBS8</accession>
<dbReference type="PANTHER" id="PTHR10638:SF4">
    <property type="entry name" value="RETINA-SPECIFIC COPPER AMINE OXIDASE"/>
    <property type="match status" value="1"/>
</dbReference>
<dbReference type="InterPro" id="IPR000269">
    <property type="entry name" value="Cu_amine_oxidase"/>
</dbReference>
<reference evidence="3" key="2">
    <citation type="submission" date="2025-09" db="UniProtKB">
        <authorList>
            <consortium name="Ensembl"/>
        </authorList>
    </citation>
    <scope>IDENTIFICATION</scope>
</reference>
<organism evidence="3 4">
    <name type="scientific">Pelusios castaneus</name>
    <name type="common">West African mud turtle</name>
    <dbReference type="NCBI Taxonomy" id="367368"/>
    <lineage>
        <taxon>Eukaryota</taxon>
        <taxon>Metazoa</taxon>
        <taxon>Chordata</taxon>
        <taxon>Craniata</taxon>
        <taxon>Vertebrata</taxon>
        <taxon>Euteleostomi</taxon>
        <taxon>Archelosauria</taxon>
        <taxon>Testudinata</taxon>
        <taxon>Testudines</taxon>
        <taxon>Pleurodira</taxon>
        <taxon>Pelomedusidae</taxon>
        <taxon>Pelusios</taxon>
    </lineage>
</organism>
<dbReference type="EC" id="1.4.3.-" evidence="1"/>
<dbReference type="InterPro" id="IPR015798">
    <property type="entry name" value="Cu_amine_oxidase_C"/>
</dbReference>
<dbReference type="Ensembl" id="ENSPCET00000003377.1">
    <property type="protein sequence ID" value="ENSPCEP00000003266.1"/>
    <property type="gene ID" value="ENSPCEG00000002636.1"/>
</dbReference>
<comment type="PTM">
    <text evidence="1">Topaquinone (TPQ) is generated by copper-dependent autoxidation of a specific tyrosyl residue.</text>
</comment>
<keyword evidence="1" id="KW-0801">TPQ</keyword>
<name>A0A8C8RBS8_9SAUR</name>
<feature type="domain" description="Copper amine oxidase catalytic" evidence="2">
    <location>
        <begin position="23"/>
        <end position="91"/>
    </location>
</feature>
<dbReference type="PANTHER" id="PTHR10638">
    <property type="entry name" value="COPPER AMINE OXIDASE"/>
    <property type="match status" value="1"/>
</dbReference>
<dbReference type="Proteomes" id="UP000694393">
    <property type="component" value="Unplaced"/>
</dbReference>
<keyword evidence="1" id="KW-0560">Oxidoreductase</keyword>
<dbReference type="GO" id="GO:0005886">
    <property type="term" value="C:plasma membrane"/>
    <property type="evidence" value="ECO:0007669"/>
    <property type="project" value="TreeGrafter"/>
</dbReference>
<evidence type="ECO:0000259" key="2">
    <source>
        <dbReference type="Pfam" id="PF01179"/>
    </source>
</evidence>
<dbReference type="GO" id="GO:0005507">
    <property type="term" value="F:copper ion binding"/>
    <property type="evidence" value="ECO:0007669"/>
    <property type="project" value="InterPro"/>
</dbReference>
<sequence length="123" mass="14305">WGNRDRERRTQSPEVEQINLFSLFLRYKLAVTKRKEEELTSTSMYNQNDPWTPTVAFADFIDNETIDLVAWISVGFLHIPHAEDNPNTVTVGNGVDRCLSHCLQGFDVCWWSTIHWAMFSGFH</sequence>
<evidence type="ECO:0000313" key="3">
    <source>
        <dbReference type="Ensembl" id="ENSPCEP00000003266.1"/>
    </source>
</evidence>
<dbReference type="InterPro" id="IPR036460">
    <property type="entry name" value="Cu_amine_oxidase_C_sf"/>
</dbReference>
<dbReference type="Pfam" id="PF01179">
    <property type="entry name" value="Cu_amine_oxid"/>
    <property type="match status" value="1"/>
</dbReference>
<comment type="similarity">
    <text evidence="1">Belongs to the copper/topaquinone oxidase family.</text>
</comment>
<keyword evidence="1" id="KW-0479">Metal-binding</keyword>
<dbReference type="Gene3D" id="2.70.98.20">
    <property type="entry name" value="Copper amine oxidase, catalytic domain"/>
    <property type="match status" value="1"/>
</dbReference>